<dbReference type="PANTHER" id="PTHR43798">
    <property type="entry name" value="MONOACYLGLYCEROL LIPASE"/>
    <property type="match status" value="1"/>
</dbReference>
<evidence type="ECO:0000259" key="1">
    <source>
        <dbReference type="Pfam" id="PF12697"/>
    </source>
</evidence>
<protein>
    <submittedName>
        <fullName evidence="2">Alpha/beta hydrolase</fullName>
    </submittedName>
</protein>
<dbReference type="EMBL" id="JAGSOV010000046">
    <property type="protein sequence ID" value="MCO1657724.1"/>
    <property type="molecule type" value="Genomic_DNA"/>
</dbReference>
<name>A0ABT1A4M2_9PSEU</name>
<keyword evidence="3" id="KW-1185">Reference proteome</keyword>
<dbReference type="Gene3D" id="3.40.50.1820">
    <property type="entry name" value="alpha/beta hydrolase"/>
    <property type="match status" value="1"/>
</dbReference>
<dbReference type="PANTHER" id="PTHR43798:SF5">
    <property type="entry name" value="MONOACYLGLYCEROL LIPASE ABHD6"/>
    <property type="match status" value="1"/>
</dbReference>
<dbReference type="InterPro" id="IPR050266">
    <property type="entry name" value="AB_hydrolase_sf"/>
</dbReference>
<keyword evidence="2" id="KW-0378">Hydrolase</keyword>
<dbReference type="Pfam" id="PF12697">
    <property type="entry name" value="Abhydrolase_6"/>
    <property type="match status" value="1"/>
</dbReference>
<dbReference type="SUPFAM" id="SSF53474">
    <property type="entry name" value="alpha/beta-Hydrolases"/>
    <property type="match status" value="1"/>
</dbReference>
<gene>
    <name evidence="2" type="ORF">KDL28_21925</name>
</gene>
<dbReference type="GO" id="GO:0016787">
    <property type="term" value="F:hydrolase activity"/>
    <property type="evidence" value="ECO:0007669"/>
    <property type="project" value="UniProtKB-KW"/>
</dbReference>
<dbReference type="InterPro" id="IPR029058">
    <property type="entry name" value="AB_hydrolase_fold"/>
</dbReference>
<proteinExistence type="predicted"/>
<reference evidence="2" key="1">
    <citation type="submission" date="2021-04" db="EMBL/GenBank/DDBJ databases">
        <title>Pseudonocardia sp. nov., isolated from sandy soil of mangrove forest.</title>
        <authorList>
            <person name="Zan Z."/>
            <person name="Huang R."/>
            <person name="Liu W."/>
        </authorList>
    </citation>
    <scope>NUCLEOTIDE SEQUENCE</scope>
    <source>
        <strain evidence="2">S2-4</strain>
    </source>
</reference>
<organism evidence="2 3">
    <name type="scientific">Pseudonocardia humida</name>
    <dbReference type="NCBI Taxonomy" id="2800819"/>
    <lineage>
        <taxon>Bacteria</taxon>
        <taxon>Bacillati</taxon>
        <taxon>Actinomycetota</taxon>
        <taxon>Actinomycetes</taxon>
        <taxon>Pseudonocardiales</taxon>
        <taxon>Pseudonocardiaceae</taxon>
        <taxon>Pseudonocardia</taxon>
    </lineage>
</organism>
<sequence>MAVGGFTSTAARERFVAAYDEAMAELPAPAATDDVETSFGTVRTYRFGPAEVGPPLVLLPGTASSTPVWADNLPSLLRIGLPVVTVDLLGEPGLSEQTRAITGPADQARWLGETLDGLGLSGVHLLGLSFGGWSAANLAMHRPDLLASLTLLDPAGTVGRIGVKAVLFSLVATLPLPKRVQQANLSWIAGGARAEEHAVGRMIEAGMRGYRRAQPFPTYPTDAQLRAITAPALVVIAGRSIIHHPGRAAARAGLIPNATVELWPDASHALNGEFPDRVADRVAALVAAA</sequence>
<evidence type="ECO:0000313" key="2">
    <source>
        <dbReference type="EMBL" id="MCO1657724.1"/>
    </source>
</evidence>
<dbReference type="Proteomes" id="UP001165283">
    <property type="component" value="Unassembled WGS sequence"/>
</dbReference>
<comment type="caution">
    <text evidence="2">The sequence shown here is derived from an EMBL/GenBank/DDBJ whole genome shotgun (WGS) entry which is preliminary data.</text>
</comment>
<feature type="domain" description="AB hydrolase-1" evidence="1">
    <location>
        <begin position="56"/>
        <end position="280"/>
    </location>
</feature>
<dbReference type="RefSeq" id="WP_252441374.1">
    <property type="nucleotide sequence ID" value="NZ_JAGSOV010000046.1"/>
</dbReference>
<accession>A0ABT1A4M2</accession>
<evidence type="ECO:0000313" key="3">
    <source>
        <dbReference type="Proteomes" id="UP001165283"/>
    </source>
</evidence>
<dbReference type="InterPro" id="IPR000073">
    <property type="entry name" value="AB_hydrolase_1"/>
</dbReference>